<dbReference type="Proteomes" id="UP001273350">
    <property type="component" value="Unassembled WGS sequence"/>
</dbReference>
<accession>A0ABU4RB30</accession>
<dbReference type="EMBL" id="JAWXVI010000004">
    <property type="protein sequence ID" value="MDX6189213.1"/>
    <property type="molecule type" value="Genomic_DNA"/>
</dbReference>
<reference evidence="1 2" key="1">
    <citation type="submission" date="2023-11" db="EMBL/GenBank/DDBJ databases">
        <title>Unpublished Manusciprt.</title>
        <authorList>
            <person name="Saticioglu I.B."/>
            <person name="Ay H."/>
            <person name="Ajmi N."/>
            <person name="Altun S."/>
            <person name="Duman M."/>
        </authorList>
    </citation>
    <scope>NUCLEOTIDE SEQUENCE [LARGE SCALE GENOMIC DNA]</scope>
    <source>
        <strain evidence="1 2">Fl-318</strain>
    </source>
</reference>
<keyword evidence="2" id="KW-1185">Reference proteome</keyword>
<organism evidence="1 2">
    <name type="scientific">Flavobacterium cupriresistens</name>
    <dbReference type="NCBI Taxonomy" id="2893885"/>
    <lineage>
        <taxon>Bacteria</taxon>
        <taxon>Pseudomonadati</taxon>
        <taxon>Bacteroidota</taxon>
        <taxon>Flavobacteriia</taxon>
        <taxon>Flavobacteriales</taxon>
        <taxon>Flavobacteriaceae</taxon>
        <taxon>Flavobacterium</taxon>
    </lineage>
</organism>
<name>A0ABU4RB30_9FLAO</name>
<protein>
    <submittedName>
        <fullName evidence="1">Uncharacterized protein</fullName>
    </submittedName>
</protein>
<evidence type="ECO:0000313" key="2">
    <source>
        <dbReference type="Proteomes" id="UP001273350"/>
    </source>
</evidence>
<comment type="caution">
    <text evidence="1">The sequence shown here is derived from an EMBL/GenBank/DDBJ whole genome shotgun (WGS) entry which is preliminary data.</text>
</comment>
<dbReference type="RefSeq" id="WP_230001945.1">
    <property type="nucleotide sequence ID" value="NZ_CP087134.1"/>
</dbReference>
<proteinExistence type="predicted"/>
<gene>
    <name evidence="1" type="ORF">SGQ83_07635</name>
</gene>
<evidence type="ECO:0000313" key="1">
    <source>
        <dbReference type="EMBL" id="MDX6189213.1"/>
    </source>
</evidence>
<sequence>MASSFVNFENNGFWARDGFVEAMQLCLINEIEDQKLDSIEWINEFKSELALQSFPMIIGGMSLELEEFITHNERKIQLVQLIDLIIVKIALRDNYMTGANLHEMRKRAMNILSETAKMEFKTPEELEEAVYSSGWILATGIVNIKEKYQHSFKLLKMLIEGEIKTTASSPDIS</sequence>